<evidence type="ECO:0000259" key="6">
    <source>
        <dbReference type="Pfam" id="PF04932"/>
    </source>
</evidence>
<dbReference type="InterPro" id="IPR007016">
    <property type="entry name" value="O-antigen_ligase-rel_domated"/>
</dbReference>
<feature type="transmembrane region" description="Helical" evidence="5">
    <location>
        <begin position="380"/>
        <end position="396"/>
    </location>
</feature>
<feature type="transmembrane region" description="Helical" evidence="5">
    <location>
        <begin position="307"/>
        <end position="329"/>
    </location>
</feature>
<organism evidence="7 8">
    <name type="scientific">Megasphaera hominis</name>
    <dbReference type="NCBI Taxonomy" id="159836"/>
    <lineage>
        <taxon>Bacteria</taxon>
        <taxon>Bacillati</taxon>
        <taxon>Bacillota</taxon>
        <taxon>Negativicutes</taxon>
        <taxon>Veillonellales</taxon>
        <taxon>Veillonellaceae</taxon>
        <taxon>Megasphaera</taxon>
    </lineage>
</organism>
<evidence type="ECO:0000313" key="8">
    <source>
        <dbReference type="Proteomes" id="UP000606870"/>
    </source>
</evidence>
<comment type="caution">
    <text evidence="7">The sequence shown here is derived from an EMBL/GenBank/DDBJ whole genome shotgun (WGS) entry which is preliminary data.</text>
</comment>
<feature type="transmembrane region" description="Helical" evidence="5">
    <location>
        <begin position="200"/>
        <end position="218"/>
    </location>
</feature>
<comment type="subcellular location">
    <subcellularLocation>
        <location evidence="1">Membrane</location>
        <topology evidence="1">Multi-pass membrane protein</topology>
    </subcellularLocation>
</comment>
<evidence type="ECO:0000256" key="1">
    <source>
        <dbReference type="ARBA" id="ARBA00004141"/>
    </source>
</evidence>
<feature type="transmembrane region" description="Helical" evidence="5">
    <location>
        <begin position="349"/>
        <end position="368"/>
    </location>
</feature>
<keyword evidence="4 5" id="KW-0472">Membrane</keyword>
<keyword evidence="8" id="KW-1185">Reference proteome</keyword>
<dbReference type="PROSITE" id="PS51257">
    <property type="entry name" value="PROKAR_LIPOPROTEIN"/>
    <property type="match status" value="1"/>
</dbReference>
<dbReference type="Pfam" id="PF04932">
    <property type="entry name" value="Wzy_C"/>
    <property type="match status" value="1"/>
</dbReference>
<protein>
    <submittedName>
        <fullName evidence="7">O-antigen ligase family protein</fullName>
    </submittedName>
</protein>
<keyword evidence="2 5" id="KW-0812">Transmembrane</keyword>
<evidence type="ECO:0000256" key="2">
    <source>
        <dbReference type="ARBA" id="ARBA00022692"/>
    </source>
</evidence>
<evidence type="ECO:0000256" key="4">
    <source>
        <dbReference type="ARBA" id="ARBA00023136"/>
    </source>
</evidence>
<feature type="transmembrane region" description="Helical" evidence="5">
    <location>
        <begin position="17"/>
        <end position="42"/>
    </location>
</feature>
<dbReference type="PANTHER" id="PTHR37422">
    <property type="entry name" value="TEICHURONIC ACID BIOSYNTHESIS PROTEIN TUAE"/>
    <property type="match status" value="1"/>
</dbReference>
<feature type="transmembrane region" description="Helical" evidence="5">
    <location>
        <begin position="86"/>
        <end position="103"/>
    </location>
</feature>
<proteinExistence type="predicted"/>
<dbReference type="PANTHER" id="PTHR37422:SF23">
    <property type="entry name" value="TEICHURONIC ACID BIOSYNTHESIS PROTEIN TUAE"/>
    <property type="match status" value="1"/>
</dbReference>
<accession>A0ABR6VJK9</accession>
<feature type="transmembrane region" description="Helical" evidence="5">
    <location>
        <begin position="115"/>
        <end position="136"/>
    </location>
</feature>
<dbReference type="RefSeq" id="WP_186502551.1">
    <property type="nucleotide sequence ID" value="NZ_JACOGK010000008.1"/>
</dbReference>
<keyword evidence="7" id="KW-0436">Ligase</keyword>
<feature type="transmembrane region" description="Helical" evidence="5">
    <location>
        <begin position="178"/>
        <end position="194"/>
    </location>
</feature>
<feature type="domain" description="O-antigen ligase-related" evidence="6">
    <location>
        <begin position="183"/>
        <end position="324"/>
    </location>
</feature>
<evidence type="ECO:0000256" key="5">
    <source>
        <dbReference type="SAM" id="Phobius"/>
    </source>
</evidence>
<feature type="transmembrane region" description="Helical" evidence="5">
    <location>
        <begin position="225"/>
        <end position="245"/>
    </location>
</feature>
<name>A0ABR6VJK9_9FIRM</name>
<dbReference type="InterPro" id="IPR051533">
    <property type="entry name" value="WaaL-like"/>
</dbReference>
<evidence type="ECO:0000313" key="7">
    <source>
        <dbReference type="EMBL" id="MBC3536391.1"/>
    </source>
</evidence>
<evidence type="ECO:0000256" key="3">
    <source>
        <dbReference type="ARBA" id="ARBA00022989"/>
    </source>
</evidence>
<dbReference type="GO" id="GO:0016874">
    <property type="term" value="F:ligase activity"/>
    <property type="evidence" value="ECO:0007669"/>
    <property type="project" value="UniProtKB-KW"/>
</dbReference>
<feature type="transmembrane region" description="Helical" evidence="5">
    <location>
        <begin position="63"/>
        <end position="80"/>
    </location>
</feature>
<gene>
    <name evidence="7" type="ORF">H8J70_03885</name>
</gene>
<reference evidence="7 8" key="1">
    <citation type="submission" date="2020-08" db="EMBL/GenBank/DDBJ databases">
        <authorList>
            <person name="Liu C."/>
            <person name="Sun Q."/>
        </authorList>
    </citation>
    <scope>NUCLEOTIDE SEQUENCE [LARGE SCALE GENOMIC DNA]</scope>
    <source>
        <strain evidence="7 8">NSJ-59</strain>
    </source>
</reference>
<feature type="transmembrane region" description="Helical" evidence="5">
    <location>
        <begin position="148"/>
        <end position="166"/>
    </location>
</feature>
<dbReference type="Proteomes" id="UP000606870">
    <property type="component" value="Unassembled WGS sequence"/>
</dbReference>
<dbReference type="EMBL" id="JACOGK010000008">
    <property type="protein sequence ID" value="MBC3536391.1"/>
    <property type="molecule type" value="Genomic_DNA"/>
</dbReference>
<keyword evidence="3 5" id="KW-1133">Transmembrane helix</keyword>
<sequence>MKEIVTRKRDWIRQLPLFLLVAGCGVSSGMVMALAAILYVVLCRQYHEPFLGPVIRGRHFKQSLQVIAIALVAACITVPFNGGSVTLLLTYISCLAPFLLAVLMMRPGTKTYHAIWYGVMAALIWLCLVVLIHPGWQDRRLSGPFDSPQTLAGFLTLLVPIVFFGAVKYRYHLRSRSILSLVLCILAMIMLICTGSRNGYLTFAIGCVILAGLVYHCRDLVSLKLMGAAVVIACLGVASISPAYMSQSVRRELGRANRIYLAETSLDIVREHPLVGIGMGNWSNVYETTYAAHNPSSTVRRPSPGNVYLQSMAETGLIGFAGFLCLILWQGKEIISCLRNVYRRKQRAFPWLASLSLALLSVYIFGFLDDTFFGRPLLQFYWLLWGLCLGTIAFSEKEADPIE</sequence>